<keyword evidence="4 7" id="KW-0732">Signal</keyword>
<keyword evidence="11" id="KW-1185">Reference proteome</keyword>
<dbReference type="SUPFAM" id="SSF51445">
    <property type="entry name" value="(Trans)glycosidases"/>
    <property type="match status" value="1"/>
</dbReference>
<dbReference type="Pfam" id="PF01120">
    <property type="entry name" value="Alpha_L_fucos"/>
    <property type="match status" value="1"/>
</dbReference>
<evidence type="ECO:0000259" key="8">
    <source>
        <dbReference type="Pfam" id="PF00754"/>
    </source>
</evidence>
<dbReference type="Pfam" id="PF00754">
    <property type="entry name" value="F5_F8_type_C"/>
    <property type="match status" value="1"/>
</dbReference>
<reference evidence="10" key="2">
    <citation type="submission" date="2020-09" db="EMBL/GenBank/DDBJ databases">
        <authorList>
            <person name="Sun Q."/>
            <person name="Zhou Y."/>
        </authorList>
    </citation>
    <scope>NUCLEOTIDE SEQUENCE</scope>
    <source>
        <strain evidence="10">CGMCC 1.12997</strain>
    </source>
</reference>
<comment type="similarity">
    <text evidence="2">Belongs to the glycosyl hydrolase 29 family.</text>
</comment>
<dbReference type="GO" id="GO:0005764">
    <property type="term" value="C:lysosome"/>
    <property type="evidence" value="ECO:0007669"/>
    <property type="project" value="TreeGrafter"/>
</dbReference>
<feature type="chain" id="PRO_5037034945" description="alpha-L-fucosidase" evidence="7">
    <location>
        <begin position="45"/>
        <end position="475"/>
    </location>
</feature>
<evidence type="ECO:0000313" key="10">
    <source>
        <dbReference type="EMBL" id="GGG79981.1"/>
    </source>
</evidence>
<dbReference type="PANTHER" id="PTHR10030">
    <property type="entry name" value="ALPHA-L-FUCOSIDASE"/>
    <property type="match status" value="1"/>
</dbReference>
<dbReference type="Proteomes" id="UP000647241">
    <property type="component" value="Unassembled WGS sequence"/>
</dbReference>
<dbReference type="SUPFAM" id="SSF49785">
    <property type="entry name" value="Galactose-binding domain-like"/>
    <property type="match status" value="1"/>
</dbReference>
<evidence type="ECO:0000256" key="5">
    <source>
        <dbReference type="ARBA" id="ARBA00022801"/>
    </source>
</evidence>
<dbReference type="SMART" id="SM00812">
    <property type="entry name" value="Alpha_L_fucos"/>
    <property type="match status" value="1"/>
</dbReference>
<dbReference type="Gene3D" id="2.60.120.260">
    <property type="entry name" value="Galactose-binding domain-like"/>
    <property type="match status" value="1"/>
</dbReference>
<dbReference type="InterPro" id="IPR008979">
    <property type="entry name" value="Galactose-bd-like_sf"/>
</dbReference>
<feature type="domain" description="Glycoside hydrolase family 29 N-terminal" evidence="9">
    <location>
        <begin position="88"/>
        <end position="342"/>
    </location>
</feature>
<evidence type="ECO:0000256" key="7">
    <source>
        <dbReference type="SAM" id="SignalP"/>
    </source>
</evidence>
<protein>
    <recommendedName>
        <fullName evidence="3">alpha-L-fucosidase</fullName>
        <ecNumber evidence="3">3.2.1.51</ecNumber>
    </recommendedName>
</protein>
<evidence type="ECO:0000256" key="2">
    <source>
        <dbReference type="ARBA" id="ARBA00007951"/>
    </source>
</evidence>
<accession>A0A917M7I1</accession>
<dbReference type="InterPro" id="IPR000933">
    <property type="entry name" value="Glyco_hydro_29"/>
</dbReference>
<organism evidence="10 11">
    <name type="scientific">Edaphobacter dinghuensis</name>
    <dbReference type="NCBI Taxonomy" id="1560005"/>
    <lineage>
        <taxon>Bacteria</taxon>
        <taxon>Pseudomonadati</taxon>
        <taxon>Acidobacteriota</taxon>
        <taxon>Terriglobia</taxon>
        <taxon>Terriglobales</taxon>
        <taxon>Acidobacteriaceae</taxon>
        <taxon>Edaphobacter</taxon>
    </lineage>
</organism>
<keyword evidence="6" id="KW-0326">Glycosidase</keyword>
<dbReference type="InterPro" id="IPR016286">
    <property type="entry name" value="FUC_metazoa-typ"/>
</dbReference>
<proteinExistence type="inferred from homology"/>
<name>A0A917M7I1_9BACT</name>
<evidence type="ECO:0000256" key="4">
    <source>
        <dbReference type="ARBA" id="ARBA00022729"/>
    </source>
</evidence>
<evidence type="ECO:0000256" key="3">
    <source>
        <dbReference type="ARBA" id="ARBA00012662"/>
    </source>
</evidence>
<dbReference type="GO" id="GO:0006004">
    <property type="term" value="P:fucose metabolic process"/>
    <property type="evidence" value="ECO:0007669"/>
    <property type="project" value="InterPro"/>
</dbReference>
<dbReference type="EC" id="3.2.1.51" evidence="3"/>
<comment type="function">
    <text evidence="1">Alpha-L-fucosidase is responsible for hydrolyzing the alpha-1,6-linked fucose joined to the reducing-end N-acetylglucosamine of the carbohydrate moieties of glycoproteins.</text>
</comment>
<feature type="signal peptide" evidence="7">
    <location>
        <begin position="1"/>
        <end position="44"/>
    </location>
</feature>
<dbReference type="Gene3D" id="3.20.20.80">
    <property type="entry name" value="Glycosidases"/>
    <property type="match status" value="1"/>
</dbReference>
<dbReference type="PANTHER" id="PTHR10030:SF37">
    <property type="entry name" value="ALPHA-L-FUCOSIDASE-RELATED"/>
    <property type="match status" value="1"/>
</dbReference>
<dbReference type="InterPro" id="IPR017853">
    <property type="entry name" value="GH"/>
</dbReference>
<dbReference type="GO" id="GO:0004560">
    <property type="term" value="F:alpha-L-fucosidase activity"/>
    <property type="evidence" value="ECO:0007669"/>
    <property type="project" value="InterPro"/>
</dbReference>
<reference evidence="10" key="1">
    <citation type="journal article" date="2014" name="Int. J. Syst. Evol. Microbiol.">
        <title>Complete genome sequence of Corynebacterium casei LMG S-19264T (=DSM 44701T), isolated from a smear-ripened cheese.</title>
        <authorList>
            <consortium name="US DOE Joint Genome Institute (JGI-PGF)"/>
            <person name="Walter F."/>
            <person name="Albersmeier A."/>
            <person name="Kalinowski J."/>
            <person name="Ruckert C."/>
        </authorList>
    </citation>
    <scope>NUCLEOTIDE SEQUENCE</scope>
    <source>
        <strain evidence="10">CGMCC 1.12997</strain>
    </source>
</reference>
<evidence type="ECO:0000256" key="6">
    <source>
        <dbReference type="ARBA" id="ARBA00023295"/>
    </source>
</evidence>
<dbReference type="EMBL" id="BMGT01000003">
    <property type="protein sequence ID" value="GGG79981.1"/>
    <property type="molecule type" value="Genomic_DNA"/>
</dbReference>
<evidence type="ECO:0000313" key="11">
    <source>
        <dbReference type="Proteomes" id="UP000647241"/>
    </source>
</evidence>
<feature type="domain" description="F5/8 type C" evidence="8">
    <location>
        <begin position="360"/>
        <end position="461"/>
    </location>
</feature>
<dbReference type="InterPro" id="IPR057739">
    <property type="entry name" value="Glyco_hydro_29_N"/>
</dbReference>
<keyword evidence="5" id="KW-0378">Hydrolase</keyword>
<dbReference type="GO" id="GO:0016139">
    <property type="term" value="P:glycoside catabolic process"/>
    <property type="evidence" value="ECO:0007669"/>
    <property type="project" value="TreeGrafter"/>
</dbReference>
<comment type="caution">
    <text evidence="10">The sequence shown here is derived from an EMBL/GenBank/DDBJ whole genome shotgun (WGS) entry which is preliminary data.</text>
</comment>
<evidence type="ECO:0000256" key="1">
    <source>
        <dbReference type="ARBA" id="ARBA00004071"/>
    </source>
</evidence>
<dbReference type="AlphaFoldDB" id="A0A917M7I1"/>
<dbReference type="PRINTS" id="PR00741">
    <property type="entry name" value="GLHYDRLASE29"/>
</dbReference>
<dbReference type="InterPro" id="IPR000421">
    <property type="entry name" value="FA58C"/>
</dbReference>
<sequence length="475" mass="53281">MSEVFQSTRGKASFMQHSKSRGRQSILCHAMAVLACLAPLSAIAQNFVDIKPSPAQVHWQDLEIGVIIHFGTNTFLNREWGDGTASPSVFNPTHVDTDQWMEAAKAGSAKYAVLVSKHHDGFALWPTEQTDYSVKNSPWLNGKGDLVRMASDSAHKAGLGFGVYLSPWDRHDKRYPDPKAYDKYYLAQLDELATHYGPLTEFWLDGAGSTGRTYDFQSIITELRTYQPNTMVFADVGLFKNADLRWVGNEDGKVLFENWNVIDRAGYLRWRPVESDTPLHRGHWFWHPNDEATLRSVDDLLDIYTNTVGRGAQLMLGLAPDNTGQLPAADVARLHEFGEALHRIYGHNLVSEQGHATGTEATAEHDALDNNPDTFWVAPPLHGTLEVRFDKPVTFDRAVTMERLNDGQHVEEYSIEAWQNGSWKTLARAQAIGHKKIDIFPACTTQRVRLNLISTSGTAAIREFQLFDGRTTSQQ</sequence>
<evidence type="ECO:0000259" key="9">
    <source>
        <dbReference type="Pfam" id="PF01120"/>
    </source>
</evidence>
<gene>
    <name evidence="10" type="ORF">GCM10011585_24120</name>
</gene>